<dbReference type="InterPro" id="IPR006342">
    <property type="entry name" value="FkbM_mtfrase"/>
</dbReference>
<evidence type="ECO:0000313" key="5">
    <source>
        <dbReference type="Proteomes" id="UP000789595"/>
    </source>
</evidence>
<feature type="compositionally biased region" description="Basic residues" evidence="1">
    <location>
        <begin position="168"/>
        <end position="186"/>
    </location>
</feature>
<proteinExistence type="predicted"/>
<feature type="compositionally biased region" description="Pro residues" evidence="1">
    <location>
        <begin position="188"/>
        <end position="197"/>
    </location>
</feature>
<feature type="domain" description="Methyltransferase FkbM" evidence="3">
    <location>
        <begin position="278"/>
        <end position="414"/>
    </location>
</feature>
<feature type="signal peptide" evidence="2">
    <location>
        <begin position="1"/>
        <end position="25"/>
    </location>
</feature>
<protein>
    <recommendedName>
        <fullName evidence="3">Methyltransferase FkbM domain-containing protein</fullName>
    </recommendedName>
</protein>
<dbReference type="InterPro" id="IPR029063">
    <property type="entry name" value="SAM-dependent_MTases_sf"/>
</dbReference>
<dbReference type="InterPro" id="IPR052514">
    <property type="entry name" value="SAM-dependent_MTase"/>
</dbReference>
<reference evidence="4" key="1">
    <citation type="submission" date="2021-11" db="EMBL/GenBank/DDBJ databases">
        <authorList>
            <consortium name="Genoscope - CEA"/>
            <person name="William W."/>
        </authorList>
    </citation>
    <scope>NUCLEOTIDE SEQUENCE</scope>
</reference>
<dbReference type="OrthoDB" id="191325at2759"/>
<dbReference type="Gene3D" id="3.40.50.150">
    <property type="entry name" value="Vaccinia Virus protein VP39"/>
    <property type="match status" value="1"/>
</dbReference>
<keyword evidence="2" id="KW-0732">Signal</keyword>
<name>A0A8J2SFZ1_9STRA</name>
<feature type="chain" id="PRO_5035263729" description="Methyltransferase FkbM domain-containing protein" evidence="2">
    <location>
        <begin position="26"/>
        <end position="514"/>
    </location>
</feature>
<sequence>MHACRMGSTTCKLALVAALIGGTVAENRTTTLRDLPAGTRGRWEYKDGDFVFYNKRELVLRLRAPTVKKTKRSHDHHGTFDASCLVRADPRTVLAGMRGGWGVLETGKPSVECEHKSKTQLCRDRAAEKRQNGEWVPLAIMTVATSEAARRRLLDKARRSWRLWQAIGRRRDKRKQPAQRRAKRKPPVLNPAPPAPTSPVAQRPPECKKHPRRKGCRDPPPPAPEQADPGLPWVQRRGGPAKKLGRVAGYFKREAMLFKAMDRAIAAAAPGATPNVLDIGANHGIFAIFAALRGARVAAVEAQAALASLVKVSALANGVDVEVYHNAVLDVPAVVEIAELGAANDFNEGGTASLGAARMASEGGEEVMMAQVRTASVDLVASEVFGADATIDFLKIDVEGVEIPALRSSLELLGRGGVRDASVEFGPAKRWAESEQHGVAGANPAAAVDVLHKIDAAGYDAYLTWGRFCVPPLNATGELADEAFARECQLELVKSGLPHPCRKEVARLVARGSV</sequence>
<dbReference type="NCBIfam" id="TIGR01444">
    <property type="entry name" value="fkbM_fam"/>
    <property type="match status" value="1"/>
</dbReference>
<organism evidence="4 5">
    <name type="scientific">Pelagomonas calceolata</name>
    <dbReference type="NCBI Taxonomy" id="35677"/>
    <lineage>
        <taxon>Eukaryota</taxon>
        <taxon>Sar</taxon>
        <taxon>Stramenopiles</taxon>
        <taxon>Ochrophyta</taxon>
        <taxon>Pelagophyceae</taxon>
        <taxon>Pelagomonadales</taxon>
        <taxon>Pelagomonadaceae</taxon>
        <taxon>Pelagomonas</taxon>
    </lineage>
</organism>
<dbReference type="EMBL" id="CAKKNE010000003">
    <property type="protein sequence ID" value="CAH0371285.1"/>
    <property type="molecule type" value="Genomic_DNA"/>
</dbReference>
<evidence type="ECO:0000259" key="3">
    <source>
        <dbReference type="Pfam" id="PF05050"/>
    </source>
</evidence>
<dbReference type="PANTHER" id="PTHR34203:SF13">
    <property type="entry name" value="EXPRESSED PROTEIN"/>
    <property type="match status" value="1"/>
</dbReference>
<evidence type="ECO:0000313" key="4">
    <source>
        <dbReference type="EMBL" id="CAH0371285.1"/>
    </source>
</evidence>
<dbReference type="PANTHER" id="PTHR34203">
    <property type="entry name" value="METHYLTRANSFERASE, FKBM FAMILY PROTEIN"/>
    <property type="match status" value="1"/>
</dbReference>
<comment type="caution">
    <text evidence="4">The sequence shown here is derived from an EMBL/GenBank/DDBJ whole genome shotgun (WGS) entry which is preliminary data.</text>
</comment>
<feature type="region of interest" description="Disordered" evidence="1">
    <location>
        <begin position="166"/>
        <end position="238"/>
    </location>
</feature>
<gene>
    <name evidence="4" type="ORF">PECAL_3P12180</name>
</gene>
<dbReference type="AlphaFoldDB" id="A0A8J2SFZ1"/>
<accession>A0A8J2SFZ1</accession>
<dbReference type="SUPFAM" id="SSF53335">
    <property type="entry name" value="S-adenosyl-L-methionine-dependent methyltransferases"/>
    <property type="match status" value="1"/>
</dbReference>
<keyword evidence="5" id="KW-1185">Reference proteome</keyword>
<evidence type="ECO:0000256" key="2">
    <source>
        <dbReference type="SAM" id="SignalP"/>
    </source>
</evidence>
<evidence type="ECO:0000256" key="1">
    <source>
        <dbReference type="SAM" id="MobiDB-lite"/>
    </source>
</evidence>
<dbReference type="Proteomes" id="UP000789595">
    <property type="component" value="Unassembled WGS sequence"/>
</dbReference>
<dbReference type="Pfam" id="PF05050">
    <property type="entry name" value="Methyltransf_21"/>
    <property type="match status" value="1"/>
</dbReference>